<dbReference type="EMBL" id="RFFJ01000067">
    <property type="protein sequence ID" value="RMI39824.1"/>
    <property type="molecule type" value="Genomic_DNA"/>
</dbReference>
<dbReference type="InterPro" id="IPR020054">
    <property type="entry name" value="Prot_inh_SSI_I16_CS"/>
</dbReference>
<feature type="signal peptide" evidence="7">
    <location>
        <begin position="1"/>
        <end position="20"/>
    </location>
</feature>
<dbReference type="PROSITE" id="PS00999">
    <property type="entry name" value="SSI"/>
    <property type="match status" value="1"/>
</dbReference>
<evidence type="ECO:0000256" key="3">
    <source>
        <dbReference type="ARBA" id="ARBA00022525"/>
    </source>
</evidence>
<dbReference type="RefSeq" id="WP_122184218.1">
    <property type="nucleotide sequence ID" value="NZ_RFFJ01000067.1"/>
</dbReference>
<keyword evidence="7" id="KW-0732">Signal</keyword>
<dbReference type="Pfam" id="PF00720">
    <property type="entry name" value="SSI"/>
    <property type="match status" value="1"/>
</dbReference>
<sequence>MSRRSLAPLALATALVAASAAAVATAGPAAARSGGSPWAPVGADRLLITVSGAGEADGTFELTCAPAGGTHPEAAEACARLGELDAPFASVAEGTVCTFLYGGPATARVTGQWQGERVDAEFNRDNGCEISRWDRLVPVLPSVGSNGGSGAA</sequence>
<dbReference type="GO" id="GO:0004867">
    <property type="term" value="F:serine-type endopeptidase inhibitor activity"/>
    <property type="evidence" value="ECO:0007669"/>
    <property type="project" value="UniProtKB-KW"/>
</dbReference>
<accession>A0A3M2LQR3</accession>
<feature type="domain" description="Subtilisin inhibitor" evidence="8">
    <location>
        <begin position="57"/>
        <end position="120"/>
    </location>
</feature>
<evidence type="ECO:0000256" key="7">
    <source>
        <dbReference type="SAM" id="SignalP"/>
    </source>
</evidence>
<protein>
    <recommendedName>
        <fullName evidence="8">Subtilisin inhibitor domain-containing protein</fullName>
    </recommendedName>
</protein>
<dbReference type="Proteomes" id="UP000278673">
    <property type="component" value="Unassembled WGS sequence"/>
</dbReference>
<dbReference type="InterPro" id="IPR036819">
    <property type="entry name" value="Subtilisin_inhibitor-like_sf"/>
</dbReference>
<name>A0A3M2LQR3_9ACTN</name>
<keyword evidence="4" id="KW-0646">Protease inhibitor</keyword>
<dbReference type="Gene3D" id="3.30.350.10">
    <property type="entry name" value="Subtilisin inhibitor-like"/>
    <property type="match status" value="1"/>
</dbReference>
<evidence type="ECO:0000256" key="1">
    <source>
        <dbReference type="ARBA" id="ARBA00004613"/>
    </source>
</evidence>
<comment type="similarity">
    <text evidence="2">Belongs to the protease inhibitor I16 (SSI) family.</text>
</comment>
<keyword evidence="5" id="KW-0722">Serine protease inhibitor</keyword>
<comment type="subcellular location">
    <subcellularLocation>
        <location evidence="1">Secreted</location>
    </subcellularLocation>
</comment>
<reference evidence="9 10" key="1">
    <citation type="submission" date="2018-10" db="EMBL/GenBank/DDBJ databases">
        <title>Isolation, diversity and antifungal activity of actinobacteria from wheat.</title>
        <authorList>
            <person name="Han C."/>
        </authorList>
    </citation>
    <scope>NUCLEOTIDE SEQUENCE [LARGE SCALE GENOMIC DNA]</scope>
    <source>
        <strain evidence="9 10">NEAU-YY642</strain>
    </source>
</reference>
<keyword evidence="10" id="KW-1185">Reference proteome</keyword>
<organism evidence="9 10">
    <name type="scientific">Streptomyces triticirhizae</name>
    <dbReference type="NCBI Taxonomy" id="2483353"/>
    <lineage>
        <taxon>Bacteria</taxon>
        <taxon>Bacillati</taxon>
        <taxon>Actinomycetota</taxon>
        <taxon>Actinomycetes</taxon>
        <taxon>Kitasatosporales</taxon>
        <taxon>Streptomycetaceae</taxon>
        <taxon>Streptomyces</taxon>
    </lineage>
</organism>
<evidence type="ECO:0000259" key="8">
    <source>
        <dbReference type="Pfam" id="PF00720"/>
    </source>
</evidence>
<evidence type="ECO:0000256" key="6">
    <source>
        <dbReference type="ARBA" id="ARBA00023157"/>
    </source>
</evidence>
<dbReference type="AlphaFoldDB" id="A0A3M2LQR3"/>
<keyword evidence="3" id="KW-0964">Secreted</keyword>
<dbReference type="GO" id="GO:0005576">
    <property type="term" value="C:extracellular region"/>
    <property type="evidence" value="ECO:0007669"/>
    <property type="project" value="UniProtKB-SubCell"/>
</dbReference>
<dbReference type="SUPFAM" id="SSF55399">
    <property type="entry name" value="Subtilisin inhibitor"/>
    <property type="match status" value="1"/>
</dbReference>
<evidence type="ECO:0000256" key="5">
    <source>
        <dbReference type="ARBA" id="ARBA00022900"/>
    </source>
</evidence>
<proteinExistence type="inferred from homology"/>
<keyword evidence="6" id="KW-1015">Disulfide bond</keyword>
<evidence type="ECO:0000313" key="10">
    <source>
        <dbReference type="Proteomes" id="UP000278673"/>
    </source>
</evidence>
<evidence type="ECO:0000256" key="2">
    <source>
        <dbReference type="ARBA" id="ARBA00010472"/>
    </source>
</evidence>
<evidence type="ECO:0000256" key="4">
    <source>
        <dbReference type="ARBA" id="ARBA00022690"/>
    </source>
</evidence>
<evidence type="ECO:0000313" key="9">
    <source>
        <dbReference type="EMBL" id="RMI39824.1"/>
    </source>
</evidence>
<gene>
    <name evidence="9" type="ORF">EBN88_14125</name>
</gene>
<feature type="chain" id="PRO_5038621331" description="Subtilisin inhibitor domain-containing protein" evidence="7">
    <location>
        <begin position="21"/>
        <end position="152"/>
    </location>
</feature>
<comment type="caution">
    <text evidence="9">The sequence shown here is derived from an EMBL/GenBank/DDBJ whole genome shotgun (WGS) entry which is preliminary data.</text>
</comment>
<dbReference type="InterPro" id="IPR023549">
    <property type="entry name" value="Subtilisin_inhibitor"/>
</dbReference>